<dbReference type="RefSeq" id="WP_016110587.1">
    <property type="nucleotide sequence ID" value="NZ_KB976177.1"/>
</dbReference>
<evidence type="ECO:0000313" key="2">
    <source>
        <dbReference type="Proteomes" id="UP000014018"/>
    </source>
</evidence>
<name>A0A9W5PJH8_BACCE</name>
<gene>
    <name evidence="1" type="ORF">IIU_06904</name>
</gene>
<protein>
    <submittedName>
        <fullName evidence="1">Uncharacterized protein</fullName>
    </submittedName>
</protein>
<comment type="caution">
    <text evidence="1">The sequence shown here is derived from an EMBL/GenBank/DDBJ whole genome shotgun (WGS) entry which is preliminary data.</text>
</comment>
<accession>A0A9W5PJH8</accession>
<sequence length="95" mass="11287">MKSTIEEKQKRELLEIIFNRPIKGEGYIHGSSYKWKQIVFQHYNKIKRKEITIEELIKILQKEGVQFAQPSSLVAYPIIEFIKHIAKKCKETIEI</sequence>
<dbReference type="EMBL" id="AHFB01000182">
    <property type="protein sequence ID" value="EOO24059.1"/>
    <property type="molecule type" value="Genomic_DNA"/>
</dbReference>
<reference evidence="1 2" key="1">
    <citation type="submission" date="2012-12" db="EMBL/GenBank/DDBJ databases">
        <title>The Genome Sequence of Bacillus cereus VD133.</title>
        <authorList>
            <consortium name="The Broad Institute Genome Sequencing Platform"/>
            <consortium name="The Broad Institute Genome Sequencing Center for Infectious Disease"/>
            <person name="Feldgarden M."/>
            <person name="Van der Auwera G.A."/>
            <person name="Mahillon J."/>
            <person name="Duprez V."/>
            <person name="Timmery S."/>
            <person name="Mattelet C."/>
            <person name="Dierick K."/>
            <person name="Sun M."/>
            <person name="Yu Z."/>
            <person name="Zhu L."/>
            <person name="Hu X."/>
            <person name="Shank E.B."/>
            <person name="Swiecicka I."/>
            <person name="Hansen B.M."/>
            <person name="Andrup L."/>
            <person name="Walker B."/>
            <person name="Young S.K."/>
            <person name="Zeng Q."/>
            <person name="Gargeya S."/>
            <person name="Fitzgerald M."/>
            <person name="Haas B."/>
            <person name="Abouelleil A."/>
            <person name="Alvarado L."/>
            <person name="Arachchi H.M."/>
            <person name="Berlin A.M."/>
            <person name="Chapman S.B."/>
            <person name="Dewar J."/>
            <person name="Goldberg J."/>
            <person name="Griggs A."/>
            <person name="Gujja S."/>
            <person name="Hansen M."/>
            <person name="Howarth C."/>
            <person name="Imamovic A."/>
            <person name="Larimer J."/>
            <person name="McCowan C."/>
            <person name="Murphy C."/>
            <person name="Neiman D."/>
            <person name="Pearson M."/>
            <person name="Priest M."/>
            <person name="Roberts A."/>
            <person name="Saif S."/>
            <person name="Shea T."/>
            <person name="Sisk P."/>
            <person name="Sykes S."/>
            <person name="Wortman J."/>
            <person name="Nusbaum C."/>
            <person name="Birren B."/>
        </authorList>
    </citation>
    <scope>NUCLEOTIDE SEQUENCE [LARGE SCALE GENOMIC DNA]</scope>
    <source>
        <strain evidence="1 2">VD133</strain>
    </source>
</reference>
<dbReference type="AlphaFoldDB" id="A0A9W5PJH8"/>
<organism evidence="1 2">
    <name type="scientific">Bacillus cereus VD133</name>
    <dbReference type="NCBI Taxonomy" id="1053233"/>
    <lineage>
        <taxon>Bacteria</taxon>
        <taxon>Bacillati</taxon>
        <taxon>Bacillota</taxon>
        <taxon>Bacilli</taxon>
        <taxon>Bacillales</taxon>
        <taxon>Bacillaceae</taxon>
        <taxon>Bacillus</taxon>
        <taxon>Bacillus cereus group</taxon>
    </lineage>
</organism>
<dbReference type="Proteomes" id="UP000014018">
    <property type="component" value="Unassembled WGS sequence"/>
</dbReference>
<proteinExistence type="predicted"/>
<evidence type="ECO:0000313" key="1">
    <source>
        <dbReference type="EMBL" id="EOO24059.1"/>
    </source>
</evidence>